<dbReference type="KEGG" id="vg:14012698"/>
<evidence type="ECO:0000313" key="1">
    <source>
        <dbReference type="EMBL" id="AFA44383.1"/>
    </source>
</evidence>
<protein>
    <submittedName>
        <fullName evidence="1">Uncharacterized protein</fullName>
    </submittedName>
</protein>
<organism evidence="1 2">
    <name type="scientific">Klebsiella phage vB_KleM_RaK2</name>
    <dbReference type="NCBI Taxonomy" id="1147094"/>
    <lineage>
        <taxon>Viruses</taxon>
        <taxon>Duplodnaviria</taxon>
        <taxon>Heunggongvirae</taxon>
        <taxon>Uroviricota</taxon>
        <taxon>Caudoviricetes</taxon>
        <taxon>Alcyoneusvirus</taxon>
        <taxon>Alcyoneusvirus RaK2</taxon>
    </lineage>
</organism>
<accession>H6X3R7</accession>
<reference evidence="1 2" key="1">
    <citation type="journal article" date="2012" name="J. Virol.">
        <title>Genome of Klebsiella sp.-Infecting Bacteriophage vB_KleM_RaK2.</title>
        <authorList>
            <person name="Simoliunas E."/>
            <person name="Kaliniene L."/>
            <person name="Truncaite L."/>
            <person name="Klausa V."/>
            <person name="Zajanckauskaite A."/>
            <person name="Meskys R."/>
        </authorList>
    </citation>
    <scope>NUCLEOTIDE SEQUENCE [LARGE SCALE GENOMIC DNA]</scope>
</reference>
<dbReference type="GeneID" id="14012698"/>
<dbReference type="Proteomes" id="UP000007524">
    <property type="component" value="Segment"/>
</dbReference>
<name>H6X3R7_9CAUD</name>
<evidence type="ECO:0000313" key="2">
    <source>
        <dbReference type="Proteomes" id="UP000007524"/>
    </source>
</evidence>
<dbReference type="RefSeq" id="YP_007007265.1">
    <property type="nucleotide sequence ID" value="NC_019526.1"/>
</dbReference>
<proteinExistence type="predicted"/>
<sequence>MKGTEFFKRYTPHESSYLYEDMIDSTEHVYMNVVPRQTGTTTSLIVYSVYKIMENKNKYNIAYVLSNKEFVKHMFYEFDSYLDYFCIEYNKEHSHEMTYEIHNNNKYVLLLDSNEIGCINLCKVSDSLYGYKFNERIYENPTMTNVDVHQLMDEIYSLKEPSKIIHNSNMIHVKNVDLSIYNPKYTPCFQFWHIDLFQYQQRMLNILGKELYTKDCLMKGICYARI</sequence>
<gene>
    <name evidence="1" type="ORF">RaK2_00110</name>
</gene>
<dbReference type="EMBL" id="JQ513383">
    <property type="protein sequence ID" value="AFA44383.1"/>
    <property type="molecule type" value="Genomic_DNA"/>
</dbReference>
<keyword evidence="2" id="KW-1185">Reference proteome</keyword>